<dbReference type="Proteomes" id="UP000180235">
    <property type="component" value="Chromosome"/>
</dbReference>
<evidence type="ECO:0000313" key="2">
    <source>
        <dbReference type="EMBL" id="APB33087.1"/>
    </source>
</evidence>
<feature type="domain" description="Transposase IS204/IS1001/IS1096/IS1165 zinc-finger" evidence="1">
    <location>
        <begin position="58"/>
        <end position="102"/>
    </location>
</feature>
<dbReference type="EMBL" id="CP017675">
    <property type="protein sequence ID" value="APB33087.1"/>
    <property type="molecule type" value="Genomic_DNA"/>
</dbReference>
<reference evidence="2 3" key="1">
    <citation type="submission" date="2016-10" db="EMBL/GenBank/DDBJ databases">
        <title>Description of Gloeomargarita lithophora gen. nov., sp. nov., a thylakoid-bearing basal-branching cyanobacterium with intracellular carbonates, and proposal for Gloeomargaritales ord. nov.</title>
        <authorList>
            <person name="Moreira D."/>
            <person name="Tavera R."/>
            <person name="Benzerara K."/>
            <person name="Skouri-Panet F."/>
            <person name="Couradeau E."/>
            <person name="Gerard E."/>
            <person name="Loussert C."/>
            <person name="Novelo E."/>
            <person name="Zivanovic Y."/>
            <person name="Lopez-Garcia P."/>
        </authorList>
    </citation>
    <scope>NUCLEOTIDE SEQUENCE [LARGE SCALE GENOMIC DNA]</scope>
    <source>
        <strain evidence="2 3">D10</strain>
    </source>
</reference>
<proteinExistence type="predicted"/>
<evidence type="ECO:0000313" key="3">
    <source>
        <dbReference type="Proteomes" id="UP000180235"/>
    </source>
</evidence>
<dbReference type="InterPro" id="IPR029261">
    <property type="entry name" value="Transposase_Znf"/>
</dbReference>
<evidence type="ECO:0000259" key="1">
    <source>
        <dbReference type="Pfam" id="PF14690"/>
    </source>
</evidence>
<keyword evidence="3" id="KW-1185">Reference proteome</keyword>
<gene>
    <name evidence="2" type="ORF">GlitD10_0773</name>
</gene>
<accession>A0A1J0AAX8</accession>
<dbReference type="RefSeq" id="WP_084111456.1">
    <property type="nucleotide sequence ID" value="NZ_CP017675.1"/>
</dbReference>
<dbReference type="Pfam" id="PF14690">
    <property type="entry name" value="Zn_ribbon_ISL3"/>
    <property type="match status" value="1"/>
</dbReference>
<dbReference type="STRING" id="1188229.GlitD10_0773"/>
<organism evidence="2 3">
    <name type="scientific">Gloeomargarita lithophora Alchichica-D10</name>
    <dbReference type="NCBI Taxonomy" id="1188229"/>
    <lineage>
        <taxon>Bacteria</taxon>
        <taxon>Bacillati</taxon>
        <taxon>Cyanobacteriota</taxon>
        <taxon>Cyanophyceae</taxon>
        <taxon>Gloeomargaritales</taxon>
        <taxon>Gloeomargaritaceae</taxon>
        <taxon>Gloeomargarita</taxon>
    </lineage>
</organism>
<name>A0A1J0AAX8_9CYAN</name>
<dbReference type="KEGG" id="glt:GlitD10_0773"/>
<protein>
    <submittedName>
        <fullName evidence="2">Transposase</fullName>
    </submittedName>
</protein>
<sequence length="143" mass="16816">MALLSLWCKLCTTISLLRMFDMSFDLDCLLNIPGATVEICSYQNDEVYLTLRLLTDDCACPHCERHTEDIHQNRPILIRDLPVFGKNVYLKIPRRQFYCANCQRYFTERLDFVAWNAILGAMKSIFIKGFRVLVWSKLDERKI</sequence>
<dbReference type="AlphaFoldDB" id="A0A1J0AAX8"/>